<dbReference type="Proteomes" id="UP000677054">
    <property type="component" value="Unassembled WGS sequence"/>
</dbReference>
<comment type="similarity">
    <text evidence="2">Belongs to the RNase PH family.</text>
</comment>
<dbReference type="GO" id="GO:0071028">
    <property type="term" value="P:nuclear mRNA surveillance"/>
    <property type="evidence" value="ECO:0007669"/>
    <property type="project" value="TreeGrafter"/>
</dbReference>
<name>A0A7R8ZZZ6_9CRUS</name>
<evidence type="ECO:0000259" key="6">
    <source>
        <dbReference type="Pfam" id="PF01138"/>
    </source>
</evidence>
<dbReference type="Pfam" id="PF03725">
    <property type="entry name" value="RNase_PH_C"/>
    <property type="match status" value="1"/>
</dbReference>
<evidence type="ECO:0000256" key="3">
    <source>
        <dbReference type="ARBA" id="ARBA00022552"/>
    </source>
</evidence>
<dbReference type="GO" id="GO:0016075">
    <property type="term" value="P:rRNA catabolic process"/>
    <property type="evidence" value="ECO:0007669"/>
    <property type="project" value="TreeGrafter"/>
</dbReference>
<feature type="domain" description="Exoribonuclease phosphorolytic" evidence="7">
    <location>
        <begin position="163"/>
        <end position="226"/>
    </location>
</feature>
<dbReference type="GO" id="GO:0071051">
    <property type="term" value="P:poly(A)-dependent snoRNA 3'-end processing"/>
    <property type="evidence" value="ECO:0007669"/>
    <property type="project" value="TreeGrafter"/>
</dbReference>
<dbReference type="SUPFAM" id="SSF54211">
    <property type="entry name" value="Ribosomal protein S5 domain 2-like"/>
    <property type="match status" value="1"/>
</dbReference>
<dbReference type="InterPro" id="IPR036345">
    <property type="entry name" value="ExoRNase_PH_dom2_sf"/>
</dbReference>
<evidence type="ECO:0000259" key="7">
    <source>
        <dbReference type="Pfam" id="PF03725"/>
    </source>
</evidence>
<proteinExistence type="inferred from homology"/>
<dbReference type="EMBL" id="LR899885">
    <property type="protein sequence ID" value="CAD7243101.1"/>
    <property type="molecule type" value="Genomic_DNA"/>
</dbReference>
<dbReference type="InterPro" id="IPR050080">
    <property type="entry name" value="RNase_PH"/>
</dbReference>
<dbReference type="GO" id="GO:0000176">
    <property type="term" value="C:nuclear exosome (RNase complex)"/>
    <property type="evidence" value="ECO:0007669"/>
    <property type="project" value="TreeGrafter"/>
</dbReference>
<evidence type="ECO:0000313" key="8">
    <source>
        <dbReference type="EMBL" id="CAD7243101.1"/>
    </source>
</evidence>
<dbReference type="GO" id="GO:0034475">
    <property type="term" value="P:U4 snRNA 3'-end processing"/>
    <property type="evidence" value="ECO:0007669"/>
    <property type="project" value="TreeGrafter"/>
</dbReference>
<keyword evidence="5" id="KW-0539">Nucleus</keyword>
<dbReference type="GO" id="GO:0000177">
    <property type="term" value="C:cytoplasmic exosome (RNase complex)"/>
    <property type="evidence" value="ECO:0007669"/>
    <property type="project" value="TreeGrafter"/>
</dbReference>
<dbReference type="GO" id="GO:0005730">
    <property type="term" value="C:nucleolus"/>
    <property type="evidence" value="ECO:0007669"/>
    <property type="project" value="TreeGrafter"/>
</dbReference>
<dbReference type="OrthoDB" id="27298at2759"/>
<dbReference type="CDD" id="cd11372">
    <property type="entry name" value="RNase_PH_RRP46"/>
    <property type="match status" value="1"/>
</dbReference>
<keyword evidence="4" id="KW-0271">Exosome</keyword>
<dbReference type="Gene3D" id="3.30.230.70">
    <property type="entry name" value="GHMP Kinase, N-terminal domain"/>
    <property type="match status" value="1"/>
</dbReference>
<accession>A0A7R8ZZZ6</accession>
<evidence type="ECO:0000256" key="4">
    <source>
        <dbReference type="ARBA" id="ARBA00022835"/>
    </source>
</evidence>
<dbReference type="PANTHER" id="PTHR11953:SF1">
    <property type="entry name" value="EXOSOME COMPLEX COMPONENT RRP46"/>
    <property type="match status" value="1"/>
</dbReference>
<dbReference type="InterPro" id="IPR027408">
    <property type="entry name" value="PNPase/RNase_PH_dom_sf"/>
</dbReference>
<dbReference type="AlphaFoldDB" id="A0A7R8ZZZ6"/>
<dbReference type="InterPro" id="IPR015847">
    <property type="entry name" value="ExoRNase_PH_dom2"/>
</dbReference>
<protein>
    <submittedName>
        <fullName evidence="8">Uncharacterized protein</fullName>
    </submittedName>
</protein>
<feature type="domain" description="Exoribonuclease phosphorolytic" evidence="6">
    <location>
        <begin position="39"/>
        <end position="158"/>
    </location>
</feature>
<dbReference type="SUPFAM" id="SSF55666">
    <property type="entry name" value="Ribonuclease PH domain 2-like"/>
    <property type="match status" value="1"/>
</dbReference>
<evidence type="ECO:0000256" key="2">
    <source>
        <dbReference type="ARBA" id="ARBA00006678"/>
    </source>
</evidence>
<dbReference type="GO" id="GO:0003723">
    <property type="term" value="F:RNA binding"/>
    <property type="evidence" value="ECO:0007669"/>
    <property type="project" value="TreeGrafter"/>
</dbReference>
<gene>
    <name evidence="8" type="ORF">DSTB1V02_LOCUS3035</name>
</gene>
<dbReference type="GO" id="GO:0006364">
    <property type="term" value="P:rRNA processing"/>
    <property type="evidence" value="ECO:0007669"/>
    <property type="project" value="UniProtKB-KW"/>
</dbReference>
<reference evidence="8" key="1">
    <citation type="submission" date="2020-11" db="EMBL/GenBank/DDBJ databases">
        <authorList>
            <person name="Tran Van P."/>
        </authorList>
    </citation>
    <scope>NUCLEOTIDE SEQUENCE</scope>
</reference>
<evidence type="ECO:0000256" key="1">
    <source>
        <dbReference type="ARBA" id="ARBA00004123"/>
    </source>
</evidence>
<keyword evidence="9" id="KW-1185">Reference proteome</keyword>
<evidence type="ECO:0000313" key="9">
    <source>
        <dbReference type="Proteomes" id="UP000677054"/>
    </source>
</evidence>
<dbReference type="EMBL" id="CAJPEV010000368">
    <property type="protein sequence ID" value="CAG0884531.1"/>
    <property type="molecule type" value="Genomic_DNA"/>
</dbReference>
<comment type="subcellular location">
    <subcellularLocation>
        <location evidence="1">Nucleus</location>
    </subcellularLocation>
</comment>
<organism evidence="8">
    <name type="scientific">Darwinula stevensoni</name>
    <dbReference type="NCBI Taxonomy" id="69355"/>
    <lineage>
        <taxon>Eukaryota</taxon>
        <taxon>Metazoa</taxon>
        <taxon>Ecdysozoa</taxon>
        <taxon>Arthropoda</taxon>
        <taxon>Crustacea</taxon>
        <taxon>Oligostraca</taxon>
        <taxon>Ostracoda</taxon>
        <taxon>Podocopa</taxon>
        <taxon>Podocopida</taxon>
        <taxon>Darwinulocopina</taxon>
        <taxon>Darwinuloidea</taxon>
        <taxon>Darwinulidae</taxon>
        <taxon>Darwinula</taxon>
    </lineage>
</organism>
<keyword evidence="3" id="KW-0698">rRNA processing</keyword>
<dbReference type="PANTHER" id="PTHR11953">
    <property type="entry name" value="EXOSOME COMPLEX COMPONENT"/>
    <property type="match status" value="1"/>
</dbReference>
<dbReference type="Pfam" id="PF01138">
    <property type="entry name" value="RNase_PH"/>
    <property type="match status" value="1"/>
</dbReference>
<dbReference type="InterPro" id="IPR001247">
    <property type="entry name" value="ExoRNase_PH_dom1"/>
</dbReference>
<sequence>MKGDARVKITTQDTGKSLEVELNAKQKEVSATANEYLKLRPMILQMSCYARGDGAAICMQGDTVISAQATGPAEVKLQKEIMDKATIEVIFRTKSTGTGGNYVLLEKSVRDACETAILTTLHPRSAISIILLEMQNYGSLLSCCLNACCLALLDAGVPMNSTFAAVTIGISKDDDLIVDPDDTQEEECESLLTFAFESQNLELVASHADGQFTAETFIKCMKLACEISQEIFQEFRKCVKKQHIEIEKEGPT</sequence>
<dbReference type="InterPro" id="IPR020568">
    <property type="entry name" value="Ribosomal_Su5_D2-typ_SF"/>
</dbReference>
<evidence type="ECO:0000256" key="5">
    <source>
        <dbReference type="ARBA" id="ARBA00023242"/>
    </source>
</evidence>